<dbReference type="PANTHER" id="PTHR20855:SF52">
    <property type="entry name" value="ADIPONECTIN RECEPTOR PROTEIN"/>
    <property type="match status" value="1"/>
</dbReference>
<evidence type="ECO:0000313" key="8">
    <source>
        <dbReference type="EMBL" id="KIP07329.1"/>
    </source>
</evidence>
<gene>
    <name evidence="8" type="ORF">PHLGIDRAFT_105796</name>
</gene>
<feature type="transmembrane region" description="Helical" evidence="7">
    <location>
        <begin position="255"/>
        <end position="274"/>
    </location>
</feature>
<keyword evidence="4 7" id="KW-1133">Transmembrane helix</keyword>
<dbReference type="STRING" id="745531.A0A0C3NQB8"/>
<dbReference type="AlphaFoldDB" id="A0A0C3NQB8"/>
<sequence length="328" mass="37220">MPPPRLRQRPTTDAVPLLKPETLDQQHARNRTICFDELPAWRQDNPAVVTGYREGVENWQACLSTIWWWHNETVNIWTHLLGGLASMSLAVYIIYKAIADHNPDLAQTVSWSTPFTGVLTSVNWQDGVAFGVFFFGCIVCFFCSTVFHTSLCHREDVVRWTSRMDFLGILTLGTFNFFPTFHYGFYCDPVFRTIYPSLMAVSGFGIYLVCAPTYSSPSYRRMRAVTFVSLGLVAVFPFAHAMVRYGLHEARQNMALGWIAIEIIAYLTGVLLYAERCPECIFPGRFDLVGASHQLFHICSLLAVTFHYIATVKAFQYRHIVHAGTCTA</sequence>
<dbReference type="InterPro" id="IPR004254">
    <property type="entry name" value="AdipoR/HlyIII-related"/>
</dbReference>
<dbReference type="GO" id="GO:0016020">
    <property type="term" value="C:membrane"/>
    <property type="evidence" value="ECO:0007669"/>
    <property type="project" value="UniProtKB-SubCell"/>
</dbReference>
<evidence type="ECO:0000256" key="7">
    <source>
        <dbReference type="SAM" id="Phobius"/>
    </source>
</evidence>
<keyword evidence="6" id="KW-0479">Metal-binding</keyword>
<feature type="transmembrane region" description="Helical" evidence="7">
    <location>
        <begin position="76"/>
        <end position="95"/>
    </location>
</feature>
<dbReference type="GO" id="GO:0046872">
    <property type="term" value="F:metal ion binding"/>
    <property type="evidence" value="ECO:0007669"/>
    <property type="project" value="UniProtKB-KW"/>
</dbReference>
<dbReference type="OrthoDB" id="529367at2759"/>
<dbReference type="PANTHER" id="PTHR20855">
    <property type="entry name" value="ADIPOR/PROGESTIN RECEPTOR-RELATED"/>
    <property type="match status" value="1"/>
</dbReference>
<feature type="transmembrane region" description="Helical" evidence="7">
    <location>
        <begin position="164"/>
        <end position="182"/>
    </location>
</feature>
<evidence type="ECO:0000256" key="6">
    <source>
        <dbReference type="PIRSR" id="PIRSR604254-1"/>
    </source>
</evidence>
<dbReference type="GO" id="GO:0006882">
    <property type="term" value="P:intracellular zinc ion homeostasis"/>
    <property type="evidence" value="ECO:0007669"/>
    <property type="project" value="TreeGrafter"/>
</dbReference>
<feature type="transmembrane region" description="Helical" evidence="7">
    <location>
        <begin position="194"/>
        <end position="212"/>
    </location>
</feature>
<feature type="transmembrane region" description="Helical" evidence="7">
    <location>
        <begin position="128"/>
        <end position="152"/>
    </location>
</feature>
<feature type="transmembrane region" description="Helical" evidence="7">
    <location>
        <begin position="224"/>
        <end position="243"/>
    </location>
</feature>
<comment type="similarity">
    <text evidence="2">Belongs to the ADIPOR family.</text>
</comment>
<keyword evidence="5 7" id="KW-0472">Membrane</keyword>
<keyword evidence="3 7" id="KW-0812">Transmembrane</keyword>
<feature type="binding site" evidence="6">
    <location>
        <position position="297"/>
    </location>
    <ligand>
        <name>Zn(2+)</name>
        <dbReference type="ChEBI" id="CHEBI:29105"/>
    </ligand>
</feature>
<evidence type="ECO:0000256" key="3">
    <source>
        <dbReference type="ARBA" id="ARBA00022692"/>
    </source>
</evidence>
<reference evidence="8 9" key="1">
    <citation type="journal article" date="2014" name="PLoS Genet.">
        <title>Analysis of the Phlebiopsis gigantea genome, transcriptome and secretome provides insight into its pioneer colonization strategies of wood.</title>
        <authorList>
            <person name="Hori C."/>
            <person name="Ishida T."/>
            <person name="Igarashi K."/>
            <person name="Samejima M."/>
            <person name="Suzuki H."/>
            <person name="Master E."/>
            <person name="Ferreira P."/>
            <person name="Ruiz-Duenas F.J."/>
            <person name="Held B."/>
            <person name="Canessa P."/>
            <person name="Larrondo L.F."/>
            <person name="Schmoll M."/>
            <person name="Druzhinina I.S."/>
            <person name="Kubicek C.P."/>
            <person name="Gaskell J.A."/>
            <person name="Kersten P."/>
            <person name="St John F."/>
            <person name="Glasner J."/>
            <person name="Sabat G."/>
            <person name="Splinter BonDurant S."/>
            <person name="Syed K."/>
            <person name="Yadav J."/>
            <person name="Mgbeahuruike A.C."/>
            <person name="Kovalchuk A."/>
            <person name="Asiegbu F.O."/>
            <person name="Lackner G."/>
            <person name="Hoffmeister D."/>
            <person name="Rencoret J."/>
            <person name="Gutierrez A."/>
            <person name="Sun H."/>
            <person name="Lindquist E."/>
            <person name="Barry K."/>
            <person name="Riley R."/>
            <person name="Grigoriev I.V."/>
            <person name="Henrissat B."/>
            <person name="Kues U."/>
            <person name="Berka R.M."/>
            <person name="Martinez A.T."/>
            <person name="Covert S.F."/>
            <person name="Blanchette R.A."/>
            <person name="Cullen D."/>
        </authorList>
    </citation>
    <scope>NUCLEOTIDE SEQUENCE [LARGE SCALE GENOMIC DNA]</scope>
    <source>
        <strain evidence="8 9">11061_1 CR5-6</strain>
    </source>
</reference>
<organism evidence="8 9">
    <name type="scientific">Phlebiopsis gigantea (strain 11061_1 CR5-6)</name>
    <name type="common">White-rot fungus</name>
    <name type="synonym">Peniophora gigantea</name>
    <dbReference type="NCBI Taxonomy" id="745531"/>
    <lineage>
        <taxon>Eukaryota</taxon>
        <taxon>Fungi</taxon>
        <taxon>Dikarya</taxon>
        <taxon>Basidiomycota</taxon>
        <taxon>Agaricomycotina</taxon>
        <taxon>Agaricomycetes</taxon>
        <taxon>Polyporales</taxon>
        <taxon>Phanerochaetaceae</taxon>
        <taxon>Phlebiopsis</taxon>
    </lineage>
</organism>
<keyword evidence="9" id="KW-1185">Reference proteome</keyword>
<feature type="binding site" evidence="6">
    <location>
        <position position="148"/>
    </location>
    <ligand>
        <name>Zn(2+)</name>
        <dbReference type="ChEBI" id="CHEBI:29105"/>
    </ligand>
</feature>
<evidence type="ECO:0000256" key="5">
    <source>
        <dbReference type="ARBA" id="ARBA00023136"/>
    </source>
</evidence>
<protein>
    <submittedName>
        <fullName evidence="8">Uncharacterized protein</fullName>
    </submittedName>
</protein>
<accession>A0A0C3NQB8</accession>
<feature type="transmembrane region" description="Helical" evidence="7">
    <location>
        <begin position="286"/>
        <end position="309"/>
    </location>
</feature>
<name>A0A0C3NQB8_PHLG1</name>
<keyword evidence="6" id="KW-0862">Zinc</keyword>
<evidence type="ECO:0000256" key="1">
    <source>
        <dbReference type="ARBA" id="ARBA00004141"/>
    </source>
</evidence>
<dbReference type="GO" id="GO:0038023">
    <property type="term" value="F:signaling receptor activity"/>
    <property type="evidence" value="ECO:0007669"/>
    <property type="project" value="TreeGrafter"/>
</dbReference>
<dbReference type="Proteomes" id="UP000053257">
    <property type="component" value="Unassembled WGS sequence"/>
</dbReference>
<evidence type="ECO:0000256" key="4">
    <source>
        <dbReference type="ARBA" id="ARBA00022989"/>
    </source>
</evidence>
<dbReference type="HOGENOM" id="CLU_023075_2_0_1"/>
<feature type="binding site" evidence="6">
    <location>
        <position position="293"/>
    </location>
    <ligand>
        <name>Zn(2+)</name>
        <dbReference type="ChEBI" id="CHEBI:29105"/>
    </ligand>
</feature>
<dbReference type="Pfam" id="PF03006">
    <property type="entry name" value="HlyIII"/>
    <property type="match status" value="1"/>
</dbReference>
<dbReference type="EMBL" id="KN840499">
    <property type="protein sequence ID" value="KIP07329.1"/>
    <property type="molecule type" value="Genomic_DNA"/>
</dbReference>
<proteinExistence type="inferred from homology"/>
<evidence type="ECO:0000256" key="2">
    <source>
        <dbReference type="ARBA" id="ARBA00007018"/>
    </source>
</evidence>
<comment type="subcellular location">
    <subcellularLocation>
        <location evidence="1">Membrane</location>
        <topology evidence="1">Multi-pass membrane protein</topology>
    </subcellularLocation>
</comment>
<evidence type="ECO:0000313" key="9">
    <source>
        <dbReference type="Proteomes" id="UP000053257"/>
    </source>
</evidence>